<dbReference type="SUPFAM" id="SSF53300">
    <property type="entry name" value="vWA-like"/>
    <property type="match status" value="1"/>
</dbReference>
<dbReference type="InterPro" id="IPR036465">
    <property type="entry name" value="vWFA_dom_sf"/>
</dbReference>
<name>A0A2T6ZWJ7_TUBBO</name>
<dbReference type="STRING" id="42251.A0A2T6ZWJ7"/>
<accession>A0A2T6ZWJ7</accession>
<evidence type="ECO:0000313" key="3">
    <source>
        <dbReference type="Proteomes" id="UP000244722"/>
    </source>
</evidence>
<feature type="compositionally biased region" description="Basic and acidic residues" evidence="1">
    <location>
        <begin position="384"/>
        <end position="406"/>
    </location>
</feature>
<evidence type="ECO:0008006" key="4">
    <source>
        <dbReference type="Google" id="ProtNLM"/>
    </source>
</evidence>
<evidence type="ECO:0000256" key="1">
    <source>
        <dbReference type="SAM" id="MobiDB-lite"/>
    </source>
</evidence>
<protein>
    <recommendedName>
        <fullName evidence="4">VWFA domain-containing protein</fullName>
    </recommendedName>
</protein>
<proteinExistence type="predicted"/>
<feature type="compositionally biased region" description="Acidic residues" evidence="1">
    <location>
        <begin position="410"/>
        <end position="425"/>
    </location>
</feature>
<feature type="region of interest" description="Disordered" evidence="1">
    <location>
        <begin position="1"/>
        <end position="32"/>
    </location>
</feature>
<organism evidence="2 3">
    <name type="scientific">Tuber borchii</name>
    <name type="common">White truffle</name>
    <dbReference type="NCBI Taxonomy" id="42251"/>
    <lineage>
        <taxon>Eukaryota</taxon>
        <taxon>Fungi</taxon>
        <taxon>Dikarya</taxon>
        <taxon>Ascomycota</taxon>
        <taxon>Pezizomycotina</taxon>
        <taxon>Pezizomycetes</taxon>
        <taxon>Pezizales</taxon>
        <taxon>Tuberaceae</taxon>
        <taxon>Tuber</taxon>
    </lineage>
</organism>
<keyword evidence="3" id="KW-1185">Reference proteome</keyword>
<feature type="region of interest" description="Disordered" evidence="1">
    <location>
        <begin position="384"/>
        <end position="425"/>
    </location>
</feature>
<dbReference type="PANTHER" id="PTHR34706:SF3">
    <property type="entry name" value="ANKYRIN REPEAT PROTEIN (AFU_ORTHOLOGUE AFUA_7G06200)"/>
    <property type="match status" value="1"/>
</dbReference>
<feature type="compositionally biased region" description="Acidic residues" evidence="1">
    <location>
        <begin position="17"/>
        <end position="29"/>
    </location>
</feature>
<reference evidence="2 3" key="1">
    <citation type="submission" date="2017-04" db="EMBL/GenBank/DDBJ databases">
        <title>Draft genome sequence of Tuber borchii Vittad., a whitish edible truffle.</title>
        <authorList>
            <consortium name="DOE Joint Genome Institute"/>
            <person name="Murat C."/>
            <person name="Kuo A."/>
            <person name="Barry K.W."/>
            <person name="Clum A."/>
            <person name="Dockter R.B."/>
            <person name="Fauchery L."/>
            <person name="Iotti M."/>
            <person name="Kohler A."/>
            <person name="Labutti K."/>
            <person name="Lindquist E.A."/>
            <person name="Lipzen A."/>
            <person name="Ohm R.A."/>
            <person name="Wang M."/>
            <person name="Grigoriev I.V."/>
            <person name="Zambonelli A."/>
            <person name="Martin F.M."/>
        </authorList>
    </citation>
    <scope>NUCLEOTIDE SEQUENCE [LARGE SCALE GENOMIC DNA]</scope>
    <source>
        <strain evidence="2 3">Tbo3840</strain>
    </source>
</reference>
<dbReference type="Proteomes" id="UP000244722">
    <property type="component" value="Unassembled WGS sequence"/>
</dbReference>
<dbReference type="OrthoDB" id="2142040at2759"/>
<dbReference type="PANTHER" id="PTHR34706">
    <property type="entry name" value="SLR1338 PROTEIN"/>
    <property type="match status" value="1"/>
</dbReference>
<evidence type="ECO:0000313" key="2">
    <source>
        <dbReference type="EMBL" id="PUU79846.1"/>
    </source>
</evidence>
<gene>
    <name evidence="2" type="ORF">B9Z19DRAFT_1045931</name>
</gene>
<dbReference type="AlphaFoldDB" id="A0A2T6ZWJ7"/>
<dbReference type="EMBL" id="NESQ01000080">
    <property type="protein sequence ID" value="PUU79846.1"/>
    <property type="molecule type" value="Genomic_DNA"/>
</dbReference>
<sequence>MSSSTKHQQEVNLGDPDSPDSDFPEEENGEPAVENLAIGNLGIDKLVAERLAAGTLAAEKLVTEKLAAVGLAAEKPATEKLAAEKLAAEKLAVEKPAAEKSVSQESEDKFIPTGEEIGKRLKNLIKSDRKGLQKIYPGDDAELDKILKAPTERGEEMARKLVMEMGCSGEIAKDLTVLTLYDVAILIDDSDSMIGEENGKRKKTLIEFVDHITDIYQMANKSGILAMRFLNGSRGKKNWTGRSQKYLDRHTYSGLTKIGTELKEKILDIYAIKNAKQSKPLLVLIVTDGAVEGERKGHLKKVIRDCVNERERAGKGFDAVSFQFSRIGNDPGAAQLLIDLDEDTDLGEFIDVLPVEFDLERQLQDKWFVLPKILLGAILPGWDKQDDHHQTEEPDLVADRVKDSKGPADFLEDSDDDDENSGTAE</sequence>
<comment type="caution">
    <text evidence="2">The sequence shown here is derived from an EMBL/GenBank/DDBJ whole genome shotgun (WGS) entry which is preliminary data.</text>
</comment>